<evidence type="ECO:0000256" key="5">
    <source>
        <dbReference type="HAMAP-Rule" id="MF_02131"/>
    </source>
</evidence>
<dbReference type="GO" id="GO:0009229">
    <property type="term" value="P:thiamine diphosphate biosynthetic process"/>
    <property type="evidence" value="ECO:0007669"/>
    <property type="project" value="InterPro"/>
</dbReference>
<reference evidence="7" key="1">
    <citation type="submission" date="2022-01" db="EMBL/GenBank/DDBJ databases">
        <title>Draft genome of Methanogenium marinum DSM 15558.</title>
        <authorList>
            <person name="Chen S.-C."/>
            <person name="You Y.-T."/>
        </authorList>
    </citation>
    <scope>NUCLEOTIDE SEQUENCE</scope>
    <source>
        <strain evidence="7">DSM 15558</strain>
    </source>
</reference>
<dbReference type="EMBL" id="JAKELO010000002">
    <property type="protein sequence ID" value="MDE4908067.1"/>
    <property type="molecule type" value="Genomic_DNA"/>
</dbReference>
<comment type="catalytic activity">
    <reaction evidence="5">
        <text>6-hydroxymethyl-7,8-dihydropterin + ATP = (7,8-dihydropterin-6-yl)methyl diphosphate + AMP + H(+)</text>
        <dbReference type="Rhea" id="RHEA:11412"/>
        <dbReference type="ChEBI" id="CHEBI:15378"/>
        <dbReference type="ChEBI" id="CHEBI:30616"/>
        <dbReference type="ChEBI" id="CHEBI:44841"/>
        <dbReference type="ChEBI" id="CHEBI:72950"/>
        <dbReference type="ChEBI" id="CHEBI:456215"/>
        <dbReference type="EC" id="2.7.6.3"/>
    </reaction>
</comment>
<keyword evidence="4 5" id="KW-0067">ATP-binding</keyword>
<protein>
    <recommendedName>
        <fullName evidence="5">6-hydroxymethyl-7,8-dihydropterin pyrophosphokinase</fullName>
        <shortName evidence="5">HPPK</shortName>
        <ecNumber evidence="5">2.7.6.3</ecNumber>
    </recommendedName>
    <alternativeName>
        <fullName evidence="5">2-amino-4-hydroxy-6-hydroxymethyldihydropteridine pyrophosphokinase</fullName>
    </alternativeName>
    <alternativeName>
        <fullName evidence="5">6-hydroxymethyl-7,8-dihydropterin diphosphokinase</fullName>
        <shortName evidence="5">6-HMPDK</shortName>
    </alternativeName>
    <alternativeName>
        <fullName evidence="5">7,8-dihydro-6-hydroxymethylpterin diphosphokinase</fullName>
    </alternativeName>
    <alternativeName>
        <fullName evidence="5">7,8-dihydro-6-hydroxymethylpterin pyrophosphokinase</fullName>
        <shortName evidence="5">PPPK</shortName>
    </alternativeName>
</protein>
<evidence type="ECO:0000259" key="6">
    <source>
        <dbReference type="Pfam" id="PF01973"/>
    </source>
</evidence>
<name>A0A9Q4PYJ1_9EURY</name>
<organism evidence="7 8">
    <name type="scientific">Methanogenium marinum</name>
    <dbReference type="NCBI Taxonomy" id="348610"/>
    <lineage>
        <taxon>Archaea</taxon>
        <taxon>Methanobacteriati</taxon>
        <taxon>Methanobacteriota</taxon>
        <taxon>Stenosarchaea group</taxon>
        <taxon>Methanomicrobia</taxon>
        <taxon>Methanomicrobiales</taxon>
        <taxon>Methanomicrobiaceae</taxon>
        <taxon>Methanogenium</taxon>
    </lineage>
</organism>
<evidence type="ECO:0000313" key="7">
    <source>
        <dbReference type="EMBL" id="MDE4908067.1"/>
    </source>
</evidence>
<dbReference type="InterPro" id="IPR027510">
    <property type="entry name" value="HMPDK_MptE"/>
</dbReference>
<dbReference type="GO" id="GO:0016301">
    <property type="term" value="F:kinase activity"/>
    <property type="evidence" value="ECO:0007669"/>
    <property type="project" value="UniProtKB-KW"/>
</dbReference>
<dbReference type="GO" id="GO:0004788">
    <property type="term" value="F:thiamine diphosphokinase activity"/>
    <property type="evidence" value="ECO:0007669"/>
    <property type="project" value="InterPro"/>
</dbReference>
<dbReference type="GO" id="GO:0005524">
    <property type="term" value="F:ATP binding"/>
    <property type="evidence" value="ECO:0007669"/>
    <property type="project" value="UniProtKB-UniRule"/>
</dbReference>
<dbReference type="SUPFAM" id="SSF63999">
    <property type="entry name" value="Thiamin pyrophosphokinase, catalytic domain"/>
    <property type="match status" value="1"/>
</dbReference>
<dbReference type="RefSeq" id="WP_274924702.1">
    <property type="nucleotide sequence ID" value="NZ_JAKELO010000002.1"/>
</dbReference>
<dbReference type="EC" id="2.7.6.3" evidence="5"/>
<comment type="pathway">
    <text evidence="5">Cofactor biosynthesis; 5,6,7,8-tetrahydromethanopterin biosynthesis.</text>
</comment>
<keyword evidence="8" id="KW-1185">Reference proteome</keyword>
<dbReference type="InterPro" id="IPR036759">
    <property type="entry name" value="TPK_catalytic_sf"/>
</dbReference>
<evidence type="ECO:0000256" key="2">
    <source>
        <dbReference type="ARBA" id="ARBA00022741"/>
    </source>
</evidence>
<sequence length="206" mass="22424">MKFEDWEPHYTAICETFGFEREGDEEAARLLSTLSCVDDSVLLAKRIKGEVVTVCGNAPSLIRETGSIVGTVLAADAAADVLFKAGILPDVVFTDLDGAEDSFFEMNREGCVMVVHGHGDNMALLRNWVPRFEGPLVLTCQTRPFGHVHNWGGFTDGDRAAFAADALGAAEVRFAGFDLDDRSVPPMKQGKLIWARDLLALIGHDI</sequence>
<dbReference type="GO" id="GO:0003848">
    <property type="term" value="F:2-amino-4-hydroxy-6-hydroxymethyldihydropteridine diphosphokinase activity"/>
    <property type="evidence" value="ECO:0007669"/>
    <property type="project" value="UniProtKB-UniRule"/>
</dbReference>
<keyword evidence="3 5" id="KW-0418">Kinase</keyword>
<dbReference type="HAMAP" id="MF_02131">
    <property type="entry name" value="HMPDK_arch"/>
    <property type="match status" value="1"/>
</dbReference>
<keyword evidence="1 5" id="KW-0808">Transferase</keyword>
<dbReference type="Proteomes" id="UP001143747">
    <property type="component" value="Unassembled WGS sequence"/>
</dbReference>
<feature type="domain" description="6-hydroxymethylpterin diphosphokinase MptE-like" evidence="6">
    <location>
        <begin position="43"/>
        <end position="181"/>
    </location>
</feature>
<dbReference type="PANTHER" id="PTHR39648:SF1">
    <property type="entry name" value="6-HYDROXYMETHYL-7,8-DIHYDROPTERIN PYROPHOSPHOKINASE"/>
    <property type="match status" value="1"/>
</dbReference>
<comment type="function">
    <text evidence="5">Catalyzes the transfer of diphosphate from ATP to 6-hydroxymethyl-7,8-dihydropterin (6-HMD), leading to 6-hydroxymethyl-7,8-dihydropterin diphosphate (6-HMDP).</text>
</comment>
<dbReference type="AlphaFoldDB" id="A0A9Q4PYJ1"/>
<comment type="caution">
    <text evidence="7">The sequence shown here is derived from an EMBL/GenBank/DDBJ whole genome shotgun (WGS) entry which is preliminary data.</text>
</comment>
<proteinExistence type="inferred from homology"/>
<keyword evidence="5" id="KW-0460">Magnesium</keyword>
<keyword evidence="2 5" id="KW-0547">Nucleotide-binding</keyword>
<dbReference type="GO" id="GO:2001118">
    <property type="term" value="P:tetrahydromethanopterin biosynthetic process"/>
    <property type="evidence" value="ECO:0007669"/>
    <property type="project" value="UniProtKB-UniRule"/>
</dbReference>
<gene>
    <name evidence="5" type="primary">mptE</name>
    <name evidence="7" type="ORF">L0665_05515</name>
</gene>
<evidence type="ECO:0000256" key="1">
    <source>
        <dbReference type="ARBA" id="ARBA00022679"/>
    </source>
</evidence>
<comment type="cofactor">
    <cofactor evidence="5">
        <name>Mg(2+)</name>
        <dbReference type="ChEBI" id="CHEBI:18420"/>
    </cofactor>
</comment>
<evidence type="ECO:0000256" key="3">
    <source>
        <dbReference type="ARBA" id="ARBA00022777"/>
    </source>
</evidence>
<dbReference type="PANTHER" id="PTHR39648">
    <property type="entry name" value="6-HYDROXYMETHYL-7,8-DIHYDROPTERIN PYROPHOSPHOKINASE"/>
    <property type="match status" value="1"/>
</dbReference>
<dbReference type="InterPro" id="IPR002826">
    <property type="entry name" value="MptE-like"/>
</dbReference>
<accession>A0A9Q4PYJ1</accession>
<comment type="similarity">
    <text evidence="5">Belongs to the archaeal 6-HMPDK family.</text>
</comment>
<dbReference type="Pfam" id="PF01973">
    <property type="entry name" value="MptE-like"/>
    <property type="match status" value="1"/>
</dbReference>
<dbReference type="GO" id="GO:0000287">
    <property type="term" value="F:magnesium ion binding"/>
    <property type="evidence" value="ECO:0007669"/>
    <property type="project" value="UniProtKB-UniRule"/>
</dbReference>
<evidence type="ECO:0000256" key="4">
    <source>
        <dbReference type="ARBA" id="ARBA00022840"/>
    </source>
</evidence>
<evidence type="ECO:0000313" key="8">
    <source>
        <dbReference type="Proteomes" id="UP001143747"/>
    </source>
</evidence>